<dbReference type="PIRSF" id="PIRSF006603">
    <property type="entry name" value="DinF"/>
    <property type="match status" value="1"/>
</dbReference>
<keyword evidence="15" id="KW-1185">Reference proteome</keyword>
<evidence type="ECO:0000256" key="2">
    <source>
        <dbReference type="ARBA" id="ARBA00004651"/>
    </source>
</evidence>
<feature type="transmembrane region" description="Helical" evidence="13">
    <location>
        <begin position="203"/>
        <end position="226"/>
    </location>
</feature>
<evidence type="ECO:0000313" key="15">
    <source>
        <dbReference type="Proteomes" id="UP000461880"/>
    </source>
</evidence>
<dbReference type="InterPro" id="IPR002528">
    <property type="entry name" value="MATE_fam"/>
</dbReference>
<dbReference type="Proteomes" id="UP000461880">
    <property type="component" value="Unassembled WGS sequence"/>
</dbReference>
<dbReference type="GO" id="GO:0015297">
    <property type="term" value="F:antiporter activity"/>
    <property type="evidence" value="ECO:0007669"/>
    <property type="project" value="UniProtKB-KW"/>
</dbReference>
<feature type="transmembrane region" description="Helical" evidence="13">
    <location>
        <begin position="332"/>
        <end position="354"/>
    </location>
</feature>
<evidence type="ECO:0000256" key="5">
    <source>
        <dbReference type="ARBA" id="ARBA00022448"/>
    </source>
</evidence>
<dbReference type="Pfam" id="PF01554">
    <property type="entry name" value="MatE"/>
    <property type="match status" value="2"/>
</dbReference>
<dbReference type="PANTHER" id="PTHR43298">
    <property type="entry name" value="MULTIDRUG RESISTANCE PROTEIN NORM-RELATED"/>
    <property type="match status" value="1"/>
</dbReference>
<evidence type="ECO:0000256" key="9">
    <source>
        <dbReference type="ARBA" id="ARBA00022989"/>
    </source>
</evidence>
<keyword evidence="11 13" id="KW-0472">Membrane</keyword>
<evidence type="ECO:0000256" key="7">
    <source>
        <dbReference type="ARBA" id="ARBA00022475"/>
    </source>
</evidence>
<keyword evidence="10" id="KW-0406">Ion transport</keyword>
<evidence type="ECO:0000256" key="12">
    <source>
        <dbReference type="ARBA" id="ARBA00031636"/>
    </source>
</evidence>
<proteinExistence type="inferred from homology"/>
<gene>
    <name evidence="14" type="ORF">FYJ51_02070</name>
</gene>
<evidence type="ECO:0000256" key="6">
    <source>
        <dbReference type="ARBA" id="ARBA00022449"/>
    </source>
</evidence>
<dbReference type="InterPro" id="IPR048279">
    <property type="entry name" value="MdtK-like"/>
</dbReference>
<keyword evidence="5" id="KW-0813">Transport</keyword>
<feature type="transmembrane region" description="Helical" evidence="13">
    <location>
        <begin position="143"/>
        <end position="164"/>
    </location>
</feature>
<comment type="subcellular location">
    <subcellularLocation>
        <location evidence="2">Cell membrane</location>
        <topology evidence="2">Multi-pass membrane protein</topology>
    </subcellularLocation>
</comment>
<evidence type="ECO:0000256" key="8">
    <source>
        <dbReference type="ARBA" id="ARBA00022692"/>
    </source>
</evidence>
<accession>A0A7X2TFF2</accession>
<keyword evidence="9 13" id="KW-1133">Transmembrane helix</keyword>
<comment type="caution">
    <text evidence="14">The sequence shown here is derived from an EMBL/GenBank/DDBJ whole genome shotgun (WGS) entry which is preliminary data.</text>
</comment>
<keyword evidence="7" id="KW-1003">Cell membrane</keyword>
<dbReference type="AlphaFoldDB" id="A0A7X2TFF2"/>
<feature type="transmembrane region" description="Helical" evidence="13">
    <location>
        <begin position="60"/>
        <end position="79"/>
    </location>
</feature>
<evidence type="ECO:0000256" key="13">
    <source>
        <dbReference type="SAM" id="Phobius"/>
    </source>
</evidence>
<reference evidence="14 15" key="1">
    <citation type="submission" date="2019-08" db="EMBL/GenBank/DDBJ databases">
        <title>In-depth cultivation of the pig gut microbiome towards novel bacterial diversity and tailored functional studies.</title>
        <authorList>
            <person name="Wylensek D."/>
            <person name="Hitch T.C.A."/>
            <person name="Clavel T."/>
        </authorList>
    </citation>
    <scope>NUCLEOTIDE SEQUENCE [LARGE SCALE GENOMIC DNA]</scope>
    <source>
        <strain evidence="14 15">Oil+RF-744-GAM-WT-6</strain>
    </source>
</reference>
<evidence type="ECO:0000256" key="11">
    <source>
        <dbReference type="ARBA" id="ARBA00023136"/>
    </source>
</evidence>
<comment type="function">
    <text evidence="1">Multidrug efflux pump.</text>
</comment>
<keyword evidence="8 13" id="KW-0812">Transmembrane</keyword>
<feature type="transmembrane region" description="Helical" evidence="13">
    <location>
        <begin position="428"/>
        <end position="450"/>
    </location>
</feature>
<feature type="transmembrane region" description="Helical" evidence="13">
    <location>
        <begin position="176"/>
        <end position="197"/>
    </location>
</feature>
<dbReference type="GO" id="GO:0006811">
    <property type="term" value="P:monoatomic ion transport"/>
    <property type="evidence" value="ECO:0007669"/>
    <property type="project" value="UniProtKB-KW"/>
</dbReference>
<feature type="transmembrane region" description="Helical" evidence="13">
    <location>
        <begin position="100"/>
        <end position="123"/>
    </location>
</feature>
<protein>
    <recommendedName>
        <fullName evidence="4">Probable multidrug resistance protein NorM</fullName>
    </recommendedName>
    <alternativeName>
        <fullName evidence="12">Multidrug-efflux transporter</fullName>
    </alternativeName>
</protein>
<name>A0A7X2TFF2_9FIRM</name>
<comment type="similarity">
    <text evidence="3">Belongs to the multi antimicrobial extrusion (MATE) (TC 2.A.66.1) family.</text>
</comment>
<feature type="transmembrane region" description="Helical" evidence="13">
    <location>
        <begin position="396"/>
        <end position="416"/>
    </location>
</feature>
<evidence type="ECO:0000256" key="3">
    <source>
        <dbReference type="ARBA" id="ARBA00010199"/>
    </source>
</evidence>
<keyword evidence="6" id="KW-0050">Antiport</keyword>
<feature type="transmembrane region" description="Helical" evidence="13">
    <location>
        <begin position="366"/>
        <end position="384"/>
    </location>
</feature>
<dbReference type="RefSeq" id="WP_154502664.1">
    <property type="nucleotide sequence ID" value="NZ_VUMN01000002.1"/>
</dbReference>
<dbReference type="PANTHER" id="PTHR43298:SF2">
    <property type="entry name" value="FMN_FAD EXPORTER YEEO-RELATED"/>
    <property type="match status" value="1"/>
</dbReference>
<dbReference type="GO" id="GO:0005886">
    <property type="term" value="C:plasma membrane"/>
    <property type="evidence" value="ECO:0007669"/>
    <property type="project" value="UniProtKB-SubCell"/>
</dbReference>
<evidence type="ECO:0000256" key="4">
    <source>
        <dbReference type="ARBA" id="ARBA00020268"/>
    </source>
</evidence>
<evidence type="ECO:0000313" key="14">
    <source>
        <dbReference type="EMBL" id="MSS57693.1"/>
    </source>
</evidence>
<dbReference type="GO" id="GO:0042910">
    <property type="term" value="F:xenobiotic transmembrane transporter activity"/>
    <property type="evidence" value="ECO:0007669"/>
    <property type="project" value="InterPro"/>
</dbReference>
<sequence length="464" mass="50385">MLQKNRYFGTREFYRHTLQIAIPIMVQDGISNFVSMLDNIMVGQVGTSQMSGVAIVNQLIFVYNLMIFGGLAGIGIFTAQFAGKGDQEGIRYTIRMKAMLAILLSILALLIFQFSGSQLIGLWLKGESGSGDMMLTMSSAQNYLLVMYFGFLPFAATQVFASTLRENGETMVPMKAGLIAVLVNLTGNYILISGHFGAPALGVTGAAIATVISRFVEMAVVLLYLLRSADRFPFVHGMLASLHVPKNLFGKIAVKAFPLLLNETLWSLGQTALSQQYSMLGLNIVAAFNISNTICNVFNIAFISMGNAIAIILGQELGSGKTSEVRDDAAKLTVFSILLCCVSGLLLFLISGLFPEIYNTSGEIRQIAAGLIRISALCMPMYACENAQYFTLRSGGKTWITFLFDSCFVWVISIPAAHFLTHYTSLSILPLFALVQSAELIKCVIGGILVHRGAWIHDLTGYAG</sequence>
<dbReference type="NCBIfam" id="TIGR00797">
    <property type="entry name" value="matE"/>
    <property type="match status" value="1"/>
</dbReference>
<evidence type="ECO:0000256" key="1">
    <source>
        <dbReference type="ARBA" id="ARBA00003408"/>
    </source>
</evidence>
<organism evidence="14 15">
    <name type="scientific">Stecheria intestinalis</name>
    <dbReference type="NCBI Taxonomy" id="2606630"/>
    <lineage>
        <taxon>Bacteria</taxon>
        <taxon>Bacillati</taxon>
        <taxon>Bacillota</taxon>
        <taxon>Erysipelotrichia</taxon>
        <taxon>Erysipelotrichales</taxon>
        <taxon>Erysipelotrichaceae</taxon>
        <taxon>Stecheria</taxon>
    </lineage>
</organism>
<evidence type="ECO:0000256" key="10">
    <source>
        <dbReference type="ARBA" id="ARBA00023065"/>
    </source>
</evidence>
<dbReference type="InterPro" id="IPR050222">
    <property type="entry name" value="MATE_MdtK"/>
</dbReference>
<dbReference type="EMBL" id="VUMN01000002">
    <property type="protein sequence ID" value="MSS57693.1"/>
    <property type="molecule type" value="Genomic_DNA"/>
</dbReference>